<keyword evidence="12" id="KW-0072">Autophagy</keyword>
<evidence type="ECO:0000256" key="4">
    <source>
        <dbReference type="ARBA" id="ARBA00004614"/>
    </source>
</evidence>
<feature type="signal peptide" evidence="20">
    <location>
        <begin position="1"/>
        <end position="22"/>
    </location>
</feature>
<dbReference type="SUPFAM" id="SSF50911">
    <property type="entry name" value="Mannose 6-phosphate receptor domain"/>
    <property type="match status" value="1"/>
</dbReference>
<name>A0ABR3FLM3_9AGAR</name>
<keyword evidence="11 19" id="KW-1133">Transmembrane helix</keyword>
<proteinExistence type="inferred from homology"/>
<keyword evidence="8 19" id="KW-0812">Transmembrane</keyword>
<feature type="compositionally biased region" description="Gly residues" evidence="18">
    <location>
        <begin position="249"/>
        <end position="272"/>
    </location>
</feature>
<dbReference type="InterPro" id="IPR018939">
    <property type="entry name" value="Autophagy-rel_prot_27"/>
</dbReference>
<accession>A0ABR3FLM3</accession>
<keyword evidence="7" id="KW-0813">Transport</keyword>
<keyword evidence="15 19" id="KW-0472">Membrane</keyword>
<dbReference type="EMBL" id="JBAHYK010000231">
    <property type="protein sequence ID" value="KAL0576319.1"/>
    <property type="molecule type" value="Genomic_DNA"/>
</dbReference>
<evidence type="ECO:0000256" key="18">
    <source>
        <dbReference type="SAM" id="MobiDB-lite"/>
    </source>
</evidence>
<evidence type="ECO:0000256" key="14">
    <source>
        <dbReference type="ARBA" id="ARBA00023128"/>
    </source>
</evidence>
<sequence length="416" mass="44834">MLIGAPLISALILLVSTLLASAVEEKPCTIHSGDGKYYDLNPLKSNKDYEIKTSGGRTLYLNVCRPVVKELWSLPDADVGGFIRKDHGDFSVGRSNTTLIMSDNTPKLRLGKGSKCPNSEGEAETDIEFICDTSVFGQGEPKIRYQTPSEDEKACGFFIEWKTHFACPTGERSGPFGFLASLVVLIVVLVMAYLLLGTLYNRYVLQLRGFDQLPRFSLEGMRYHGNEALEWFKEWMQGGYHAGQGQRFGGGGGMGRGGYERVPGGGLEGGFGRPPRRAETNPVSHQAGVDVGSGGGGTGVEGGFVRPQPSSPRPPQNQNPGAQTNPVSHHSQSQSLSQQQPPPPPPTQQSQSQTQPPAQNQTPAQPQTQTSSQAQQPQPTPQETFTLADDEDEEEDLAVPKTPAKKDGEGGGAIRL</sequence>
<evidence type="ECO:0000256" key="1">
    <source>
        <dbReference type="ARBA" id="ARBA00004304"/>
    </source>
</evidence>
<evidence type="ECO:0000256" key="6">
    <source>
        <dbReference type="ARBA" id="ARBA00013776"/>
    </source>
</evidence>
<feature type="compositionally biased region" description="Gly residues" evidence="18">
    <location>
        <begin position="291"/>
        <end position="302"/>
    </location>
</feature>
<feature type="domain" description="MRH" evidence="21">
    <location>
        <begin position="26"/>
        <end position="169"/>
    </location>
</feature>
<evidence type="ECO:0000256" key="2">
    <source>
        <dbReference type="ARBA" id="ARBA00004358"/>
    </source>
</evidence>
<evidence type="ECO:0000256" key="8">
    <source>
        <dbReference type="ARBA" id="ARBA00022692"/>
    </source>
</evidence>
<keyword evidence="14" id="KW-0496">Mitochondrion</keyword>
<protein>
    <recommendedName>
        <fullName evidence="6">Autophagy-related protein 27</fullName>
    </recommendedName>
</protein>
<reference evidence="22 23" key="1">
    <citation type="submission" date="2024-02" db="EMBL/GenBank/DDBJ databases">
        <title>A draft genome for the cacao thread blight pathogen Marasmius crinis-equi.</title>
        <authorList>
            <person name="Cohen S.P."/>
            <person name="Baruah I.K."/>
            <person name="Amoako-Attah I."/>
            <person name="Bukari Y."/>
            <person name="Meinhardt L.W."/>
            <person name="Bailey B.A."/>
        </authorList>
    </citation>
    <scope>NUCLEOTIDE SEQUENCE [LARGE SCALE GENOMIC DNA]</scope>
    <source>
        <strain evidence="22 23">GH-76</strain>
    </source>
</reference>
<keyword evidence="23" id="KW-1185">Reference proteome</keyword>
<dbReference type="SMART" id="SM01404">
    <property type="entry name" value="CIMR"/>
    <property type="match status" value="1"/>
</dbReference>
<evidence type="ECO:0000313" key="22">
    <source>
        <dbReference type="EMBL" id="KAL0576319.1"/>
    </source>
</evidence>
<comment type="similarity">
    <text evidence="5">Belongs to the ATG27 family.</text>
</comment>
<dbReference type="InterPro" id="IPR044865">
    <property type="entry name" value="MRH_dom"/>
</dbReference>
<gene>
    <name evidence="22" type="ORF">V5O48_005668</name>
</gene>
<keyword evidence="13" id="KW-0333">Golgi apparatus</keyword>
<evidence type="ECO:0000256" key="10">
    <source>
        <dbReference type="ARBA" id="ARBA00022927"/>
    </source>
</evidence>
<feature type="compositionally biased region" description="Low complexity" evidence="18">
    <location>
        <begin position="348"/>
        <end position="377"/>
    </location>
</feature>
<keyword evidence="16" id="KW-1015">Disulfide bond</keyword>
<evidence type="ECO:0000256" key="7">
    <source>
        <dbReference type="ARBA" id="ARBA00022448"/>
    </source>
</evidence>
<dbReference type="Gene3D" id="2.70.130.10">
    <property type="entry name" value="Mannose-6-phosphate receptor binding domain"/>
    <property type="match status" value="1"/>
</dbReference>
<evidence type="ECO:0000256" key="3">
    <source>
        <dbReference type="ARBA" id="ARBA00004472"/>
    </source>
</evidence>
<organism evidence="22 23">
    <name type="scientific">Marasmius crinis-equi</name>
    <dbReference type="NCBI Taxonomy" id="585013"/>
    <lineage>
        <taxon>Eukaryota</taxon>
        <taxon>Fungi</taxon>
        <taxon>Dikarya</taxon>
        <taxon>Basidiomycota</taxon>
        <taxon>Agaricomycotina</taxon>
        <taxon>Agaricomycetes</taxon>
        <taxon>Agaricomycetidae</taxon>
        <taxon>Agaricales</taxon>
        <taxon>Marasmiineae</taxon>
        <taxon>Marasmiaceae</taxon>
        <taxon>Marasmius</taxon>
    </lineage>
</organism>
<feature type="chain" id="PRO_5046695555" description="Autophagy-related protein 27" evidence="20">
    <location>
        <begin position="23"/>
        <end position="416"/>
    </location>
</feature>
<evidence type="ECO:0000256" key="9">
    <source>
        <dbReference type="ARBA" id="ARBA00022729"/>
    </source>
</evidence>
<keyword evidence="10" id="KW-0653">Protein transport</keyword>
<feature type="transmembrane region" description="Helical" evidence="19">
    <location>
        <begin position="176"/>
        <end position="200"/>
    </location>
</feature>
<evidence type="ECO:0000256" key="16">
    <source>
        <dbReference type="ARBA" id="ARBA00023157"/>
    </source>
</evidence>
<evidence type="ECO:0000256" key="5">
    <source>
        <dbReference type="ARBA" id="ARBA00005363"/>
    </source>
</evidence>
<evidence type="ECO:0000256" key="19">
    <source>
        <dbReference type="SAM" id="Phobius"/>
    </source>
</evidence>
<comment type="subcellular location">
    <subcellularLocation>
        <location evidence="2">Cytoplasmic vesicle membrane</location>
        <topology evidence="2">Single-pass type I membrane protein</topology>
    </subcellularLocation>
    <subcellularLocation>
        <location evidence="4">Golgi apparatus membrane</location>
        <topology evidence="4">Single-pass type I membrane protein</topology>
    </subcellularLocation>
    <subcellularLocation>
        <location evidence="1">Mitochondrion membrane</location>
        <topology evidence="1">Single-pass membrane protein</topology>
    </subcellularLocation>
    <subcellularLocation>
        <location evidence="3">Preautophagosomal structure membrane</location>
        <topology evidence="3">Single-pass type I membrane protein</topology>
    </subcellularLocation>
</comment>
<evidence type="ECO:0000256" key="13">
    <source>
        <dbReference type="ARBA" id="ARBA00023034"/>
    </source>
</evidence>
<dbReference type="Proteomes" id="UP001465976">
    <property type="component" value="Unassembled WGS sequence"/>
</dbReference>
<evidence type="ECO:0000313" key="23">
    <source>
        <dbReference type="Proteomes" id="UP001465976"/>
    </source>
</evidence>
<feature type="compositionally biased region" description="Polar residues" evidence="18">
    <location>
        <begin position="321"/>
        <end position="330"/>
    </location>
</feature>
<dbReference type="Pfam" id="PF09451">
    <property type="entry name" value="ATG27"/>
    <property type="match status" value="1"/>
</dbReference>
<evidence type="ECO:0000256" key="17">
    <source>
        <dbReference type="ARBA" id="ARBA00023329"/>
    </source>
</evidence>
<dbReference type="PROSITE" id="PS51914">
    <property type="entry name" value="MRH"/>
    <property type="match status" value="1"/>
</dbReference>
<evidence type="ECO:0000259" key="21">
    <source>
        <dbReference type="PROSITE" id="PS51914"/>
    </source>
</evidence>
<keyword evidence="9 20" id="KW-0732">Signal</keyword>
<evidence type="ECO:0000256" key="11">
    <source>
        <dbReference type="ARBA" id="ARBA00022989"/>
    </source>
</evidence>
<evidence type="ECO:0000256" key="20">
    <source>
        <dbReference type="SAM" id="SignalP"/>
    </source>
</evidence>
<evidence type="ECO:0000256" key="12">
    <source>
        <dbReference type="ARBA" id="ARBA00023006"/>
    </source>
</evidence>
<feature type="region of interest" description="Disordered" evidence="18">
    <location>
        <begin position="249"/>
        <end position="416"/>
    </location>
</feature>
<keyword evidence="17" id="KW-0968">Cytoplasmic vesicle</keyword>
<dbReference type="PANTHER" id="PTHR15071">
    <property type="entry name" value="MANNOSE-6-PHOSPHATE RECEPTOR FAMILY MEMBER"/>
    <property type="match status" value="1"/>
</dbReference>
<comment type="caution">
    <text evidence="22">The sequence shown here is derived from an EMBL/GenBank/DDBJ whole genome shotgun (WGS) entry which is preliminary data.</text>
</comment>
<dbReference type="PANTHER" id="PTHR15071:SF0">
    <property type="entry name" value="MANNOSE 6-PHOSPHATE RECEPTOR-LIKE PROTEIN 1"/>
    <property type="match status" value="1"/>
</dbReference>
<feature type="compositionally biased region" description="Acidic residues" evidence="18">
    <location>
        <begin position="388"/>
        <end position="397"/>
    </location>
</feature>
<dbReference type="InterPro" id="IPR009011">
    <property type="entry name" value="Man6P_isomerase_rcpt-bd_dom_sf"/>
</dbReference>
<evidence type="ECO:0000256" key="15">
    <source>
        <dbReference type="ARBA" id="ARBA00023136"/>
    </source>
</evidence>